<evidence type="ECO:0000313" key="2">
    <source>
        <dbReference type="EMBL" id="KAK8507265.1"/>
    </source>
</evidence>
<sequence length="132" mass="15453">MKSSALCRGEKAKPELTLYTISIGNVVLCNIWMQASMVRFRDLNFVGLHKDFPKLDGEFLYQHWFSNDSVDSDMRTFFLYIFYGTRGHDDDQWPTTTSEFPDSHCKPRIHLTRASEAPKRQSGKEMRPARWN</sequence>
<organism evidence="2 3">
    <name type="scientific">Hibiscus sabdariffa</name>
    <name type="common">roselle</name>
    <dbReference type="NCBI Taxonomy" id="183260"/>
    <lineage>
        <taxon>Eukaryota</taxon>
        <taxon>Viridiplantae</taxon>
        <taxon>Streptophyta</taxon>
        <taxon>Embryophyta</taxon>
        <taxon>Tracheophyta</taxon>
        <taxon>Spermatophyta</taxon>
        <taxon>Magnoliopsida</taxon>
        <taxon>eudicotyledons</taxon>
        <taxon>Gunneridae</taxon>
        <taxon>Pentapetalae</taxon>
        <taxon>rosids</taxon>
        <taxon>malvids</taxon>
        <taxon>Malvales</taxon>
        <taxon>Malvaceae</taxon>
        <taxon>Malvoideae</taxon>
        <taxon>Hibiscus</taxon>
    </lineage>
</organism>
<evidence type="ECO:0000256" key="1">
    <source>
        <dbReference type="SAM" id="MobiDB-lite"/>
    </source>
</evidence>
<name>A0ABR2BL68_9ROSI</name>
<feature type="compositionally biased region" description="Basic and acidic residues" evidence="1">
    <location>
        <begin position="116"/>
        <end position="132"/>
    </location>
</feature>
<gene>
    <name evidence="2" type="ORF">V6N12_008607</name>
</gene>
<keyword evidence="3" id="KW-1185">Reference proteome</keyword>
<feature type="region of interest" description="Disordered" evidence="1">
    <location>
        <begin position="111"/>
        <end position="132"/>
    </location>
</feature>
<proteinExistence type="predicted"/>
<dbReference type="EMBL" id="JBBPBM010000109">
    <property type="protein sequence ID" value="KAK8507265.1"/>
    <property type="molecule type" value="Genomic_DNA"/>
</dbReference>
<reference evidence="2 3" key="1">
    <citation type="journal article" date="2024" name="G3 (Bethesda)">
        <title>Genome assembly of Hibiscus sabdariffa L. provides insights into metabolisms of medicinal natural products.</title>
        <authorList>
            <person name="Kim T."/>
        </authorList>
    </citation>
    <scope>NUCLEOTIDE SEQUENCE [LARGE SCALE GENOMIC DNA]</scope>
    <source>
        <strain evidence="2">TK-2024</strain>
        <tissue evidence="2">Old leaves</tissue>
    </source>
</reference>
<comment type="caution">
    <text evidence="2">The sequence shown here is derived from an EMBL/GenBank/DDBJ whole genome shotgun (WGS) entry which is preliminary data.</text>
</comment>
<protein>
    <submittedName>
        <fullName evidence="2">Uncharacterized protein</fullName>
    </submittedName>
</protein>
<accession>A0ABR2BL68</accession>
<evidence type="ECO:0000313" key="3">
    <source>
        <dbReference type="Proteomes" id="UP001472677"/>
    </source>
</evidence>
<dbReference type="Proteomes" id="UP001472677">
    <property type="component" value="Unassembled WGS sequence"/>
</dbReference>